<feature type="region of interest" description="Disordered" evidence="1">
    <location>
        <begin position="23"/>
        <end position="51"/>
    </location>
</feature>
<comment type="caution">
    <text evidence="3">The sequence shown here is derived from an EMBL/GenBank/DDBJ whole genome shotgun (WGS) entry which is preliminary data.</text>
</comment>
<proteinExistence type="predicted"/>
<feature type="chain" id="PRO_5021756802" description="Bacterial surface antigen (D15) domain-containing protein" evidence="2">
    <location>
        <begin position="25"/>
        <end position="432"/>
    </location>
</feature>
<dbReference type="Proteomes" id="UP000320184">
    <property type="component" value="Unassembled WGS sequence"/>
</dbReference>
<protein>
    <recommendedName>
        <fullName evidence="5">Bacterial surface antigen (D15) domain-containing protein</fullName>
    </recommendedName>
</protein>
<evidence type="ECO:0000256" key="2">
    <source>
        <dbReference type="SAM" id="SignalP"/>
    </source>
</evidence>
<reference evidence="3 4" key="1">
    <citation type="journal article" date="2019" name="Nat. Microbiol.">
        <title>Mediterranean grassland soil C-N compound turnover is dependent on rainfall and depth, and is mediated by genomically divergent microorganisms.</title>
        <authorList>
            <person name="Diamond S."/>
            <person name="Andeer P.F."/>
            <person name="Li Z."/>
            <person name="Crits-Christoph A."/>
            <person name="Burstein D."/>
            <person name="Anantharaman K."/>
            <person name="Lane K.R."/>
            <person name="Thomas B.C."/>
            <person name="Pan C."/>
            <person name="Northen T.R."/>
            <person name="Banfield J.F."/>
        </authorList>
    </citation>
    <scope>NUCLEOTIDE SEQUENCE [LARGE SCALE GENOMIC DNA]</scope>
    <source>
        <strain evidence="3">WS_3</strain>
    </source>
</reference>
<evidence type="ECO:0000313" key="4">
    <source>
        <dbReference type="Proteomes" id="UP000320184"/>
    </source>
</evidence>
<gene>
    <name evidence="3" type="ORF">E6K73_04965</name>
</gene>
<name>A0A538SK40_UNCEI</name>
<dbReference type="EMBL" id="VBOT01000055">
    <property type="protein sequence ID" value="TMQ51738.1"/>
    <property type="molecule type" value="Genomic_DNA"/>
</dbReference>
<evidence type="ECO:0000256" key="1">
    <source>
        <dbReference type="SAM" id="MobiDB-lite"/>
    </source>
</evidence>
<dbReference type="Gene3D" id="2.40.160.50">
    <property type="entry name" value="membrane protein fhac: a member of the omp85/tpsb transporter family"/>
    <property type="match status" value="1"/>
</dbReference>
<keyword evidence="2" id="KW-0732">Signal</keyword>
<feature type="signal peptide" evidence="2">
    <location>
        <begin position="1"/>
        <end position="24"/>
    </location>
</feature>
<accession>A0A538SK40</accession>
<evidence type="ECO:0008006" key="5">
    <source>
        <dbReference type="Google" id="ProtNLM"/>
    </source>
</evidence>
<sequence>MRSGSFVAVLAVVAIALAVSPRRAPGDEPARSGTDTLRFAPTFPDSMGPGEEELEVSAEDEWLETPFGDQLLTDVDEWRARDGEINPFGLLADYNRVDRLRVGLGYQAQSRKEMLPRFGARLEYAFGRERTLYGAQLEQPLLPPGRLAAGVSVVRRTDHNPLQQVDDVENSLAFLFGRQDYRDYFEREGFGAYVSWRVPDFSTVSVHVRNDRYRSLTLDAGTRSFFQRDRELRVNPSIDPGEAHALTFRLERLVHRTHRTRAGLYHWIDVRRAGHGLGGHYRFTRVLADVRSVLRLSPASTLAIRAVGGHTFDGELPAQEHFTAGGVDGLRAHPFARYRGDEMLLGQAEYTLGLWRFRSGIFEGGLHAIAFLDGGRAWFDPAHRWNLGRQHFEADGGLGLSTSEDNVRVYFARDLQAARPGFVISMRLQRPF</sequence>
<dbReference type="AlphaFoldDB" id="A0A538SK40"/>
<organism evidence="3 4">
    <name type="scientific">Eiseniibacteriota bacterium</name>
    <dbReference type="NCBI Taxonomy" id="2212470"/>
    <lineage>
        <taxon>Bacteria</taxon>
        <taxon>Candidatus Eiseniibacteriota</taxon>
    </lineage>
</organism>
<evidence type="ECO:0000313" key="3">
    <source>
        <dbReference type="EMBL" id="TMQ51738.1"/>
    </source>
</evidence>